<evidence type="ECO:0000313" key="1">
    <source>
        <dbReference type="EMBL" id="MEA5520346.1"/>
    </source>
</evidence>
<dbReference type="Proteomes" id="UP001301728">
    <property type="component" value="Unassembled WGS sequence"/>
</dbReference>
<accession>A0ABU5TZI6</accession>
<organism evidence="1 2">
    <name type="scientific">Limnoraphis robusta CCNP1315</name>
    <dbReference type="NCBI Taxonomy" id="3110306"/>
    <lineage>
        <taxon>Bacteria</taxon>
        <taxon>Bacillati</taxon>
        <taxon>Cyanobacteriota</taxon>
        <taxon>Cyanophyceae</taxon>
        <taxon>Oscillatoriophycideae</taxon>
        <taxon>Oscillatoriales</taxon>
        <taxon>Sirenicapillariaceae</taxon>
        <taxon>Limnoraphis</taxon>
    </lineage>
</organism>
<evidence type="ECO:0000313" key="2">
    <source>
        <dbReference type="Proteomes" id="UP001301728"/>
    </source>
</evidence>
<proteinExistence type="predicted"/>
<dbReference type="RefSeq" id="WP_046281336.1">
    <property type="nucleotide sequence ID" value="NZ_JAYGHT010000078.1"/>
</dbReference>
<keyword evidence="2" id="KW-1185">Reference proteome</keyword>
<sequence length="195" mass="22022">MLTQFNASQSIEIALPQQQIPIRHYLRQPRRLMNALADSTRLEQLSKDTFRLKMRPLSFMMLSIQPTVDLKVWALADGTIGLKSVGCEIRGVEYINQRFSLKLVGRLSPIEIEGVTHLTGQADLQVQVELPPPLQFTPLSILETTGNGLLKSVLLTIKQRLMHNLLCDYRRWASEQSDTLVNQPESVLSSEGQTI</sequence>
<name>A0ABU5TZI6_9CYAN</name>
<protein>
    <submittedName>
        <fullName evidence="1">DUF1997 domain-containing protein</fullName>
    </submittedName>
</protein>
<reference evidence="1 2" key="1">
    <citation type="submission" date="2023-12" db="EMBL/GenBank/DDBJ databases">
        <title>Baltic Sea Cyanobacteria.</title>
        <authorList>
            <person name="Delbaje E."/>
            <person name="Fewer D.P."/>
            <person name="Shishido T.K."/>
        </authorList>
    </citation>
    <scope>NUCLEOTIDE SEQUENCE [LARGE SCALE GENOMIC DNA]</scope>
    <source>
        <strain evidence="1 2">CCNP 1315</strain>
    </source>
</reference>
<dbReference type="EMBL" id="JAYGHT010000078">
    <property type="protein sequence ID" value="MEA5520346.1"/>
    <property type="molecule type" value="Genomic_DNA"/>
</dbReference>
<dbReference type="PANTHER" id="PTHR34133:SF8">
    <property type="entry name" value="OS07G0633000 PROTEIN"/>
    <property type="match status" value="1"/>
</dbReference>
<gene>
    <name evidence="1" type="ORF">VB854_15460</name>
</gene>
<dbReference type="InterPro" id="IPR018971">
    <property type="entry name" value="DUF1997"/>
</dbReference>
<dbReference type="PANTHER" id="PTHR34133">
    <property type="entry name" value="OS07G0633000 PROTEIN"/>
    <property type="match status" value="1"/>
</dbReference>
<dbReference type="Pfam" id="PF09366">
    <property type="entry name" value="DUF1997"/>
    <property type="match status" value="1"/>
</dbReference>
<comment type="caution">
    <text evidence="1">The sequence shown here is derived from an EMBL/GenBank/DDBJ whole genome shotgun (WGS) entry which is preliminary data.</text>
</comment>